<reference evidence="1 2" key="1">
    <citation type="submission" date="2020-11" db="EMBL/GenBank/DDBJ databases">
        <title>Arthrobacter antarcticus sp. nov., isolated from Antarctic Soil.</title>
        <authorList>
            <person name="Li J."/>
        </authorList>
    </citation>
    <scope>NUCLEOTIDE SEQUENCE [LARGE SCALE GENOMIC DNA]</scope>
    <source>
        <strain evidence="1 2">Z1-20</strain>
    </source>
</reference>
<evidence type="ECO:0008006" key="3">
    <source>
        <dbReference type="Google" id="ProtNLM"/>
    </source>
</evidence>
<organism evidence="1 2">
    <name type="scientific">Arthrobacter terrae</name>
    <dbReference type="NCBI Taxonomy" id="2935737"/>
    <lineage>
        <taxon>Bacteria</taxon>
        <taxon>Bacillati</taxon>
        <taxon>Actinomycetota</taxon>
        <taxon>Actinomycetes</taxon>
        <taxon>Micrococcales</taxon>
        <taxon>Micrococcaceae</taxon>
        <taxon>Arthrobacter</taxon>
    </lineage>
</organism>
<comment type="caution">
    <text evidence="1">The sequence shown here is derived from an EMBL/GenBank/DDBJ whole genome shotgun (WGS) entry which is preliminary data.</text>
</comment>
<keyword evidence="2" id="KW-1185">Reference proteome</keyword>
<sequence>MHLGNPKFFYGVVPPALCTDAGGRLGVLSRAQWVMLSAVPEAMAAVGLLIPATRKPAATATALMFGAFTVGHLSALRRAFGPRGTPKARLIHSLRLPLQVPLILWAWRLRGS</sequence>
<dbReference type="Proteomes" id="UP000655366">
    <property type="component" value="Unassembled WGS sequence"/>
</dbReference>
<name>A0A931CPU6_9MICC</name>
<evidence type="ECO:0000313" key="2">
    <source>
        <dbReference type="Proteomes" id="UP000655366"/>
    </source>
</evidence>
<proteinExistence type="predicted"/>
<protein>
    <recommendedName>
        <fullName evidence="3">DoxX family protein</fullName>
    </recommendedName>
</protein>
<dbReference type="EMBL" id="JADNYM010000012">
    <property type="protein sequence ID" value="MBG0739926.1"/>
    <property type="molecule type" value="Genomic_DNA"/>
</dbReference>
<gene>
    <name evidence="1" type="ORF">IV500_11070</name>
</gene>
<accession>A0A931CPU6</accession>
<evidence type="ECO:0000313" key="1">
    <source>
        <dbReference type="EMBL" id="MBG0739926.1"/>
    </source>
</evidence>
<dbReference type="AlphaFoldDB" id="A0A931CPU6"/>